<dbReference type="SUPFAM" id="SSF51735">
    <property type="entry name" value="NAD(P)-binding Rossmann-fold domains"/>
    <property type="match status" value="1"/>
</dbReference>
<protein>
    <submittedName>
        <fullName evidence="3">NADP-dependent oxidoreductase</fullName>
    </submittedName>
</protein>
<dbReference type="SMART" id="SM00829">
    <property type="entry name" value="PKS_ER"/>
    <property type="match status" value="1"/>
</dbReference>
<accession>A0ABQ1G500</accession>
<evidence type="ECO:0000313" key="4">
    <source>
        <dbReference type="Proteomes" id="UP000618591"/>
    </source>
</evidence>
<dbReference type="InterPro" id="IPR011032">
    <property type="entry name" value="GroES-like_sf"/>
</dbReference>
<organism evidence="3 4">
    <name type="scientific">Sphingomonas psychrolutea</name>
    <dbReference type="NCBI Taxonomy" id="1259676"/>
    <lineage>
        <taxon>Bacteria</taxon>
        <taxon>Pseudomonadati</taxon>
        <taxon>Pseudomonadota</taxon>
        <taxon>Alphaproteobacteria</taxon>
        <taxon>Sphingomonadales</taxon>
        <taxon>Sphingomonadaceae</taxon>
        <taxon>Sphingomonas</taxon>
    </lineage>
</organism>
<keyword evidence="4" id="KW-1185">Reference proteome</keyword>
<dbReference type="Proteomes" id="UP000618591">
    <property type="component" value="Unassembled WGS sequence"/>
</dbReference>
<gene>
    <name evidence="3" type="ORF">GCM10011395_04000</name>
</gene>
<name>A0ABQ1G500_9SPHN</name>
<dbReference type="InterPro" id="IPR041694">
    <property type="entry name" value="ADH_N_2"/>
</dbReference>
<evidence type="ECO:0000313" key="3">
    <source>
        <dbReference type="EMBL" id="GGA36887.1"/>
    </source>
</evidence>
<feature type="domain" description="Enoyl reductase (ER)" evidence="2">
    <location>
        <begin position="18"/>
        <end position="335"/>
    </location>
</feature>
<dbReference type="SUPFAM" id="SSF50129">
    <property type="entry name" value="GroES-like"/>
    <property type="match status" value="1"/>
</dbReference>
<dbReference type="InterPro" id="IPR020843">
    <property type="entry name" value="ER"/>
</dbReference>
<dbReference type="CDD" id="cd05288">
    <property type="entry name" value="PGDH"/>
    <property type="match status" value="1"/>
</dbReference>
<dbReference type="Gene3D" id="3.40.50.720">
    <property type="entry name" value="NAD(P)-binding Rossmann-like Domain"/>
    <property type="match status" value="1"/>
</dbReference>
<sequence length="342" mass="35687">MPSGQRVVLRHYPQGAMRASNFAIEDQVVLVPGDGEFLVRALYVSVDPMLRLFIDPAPLGGKMPPMPLGTTIPGPAVGEIVQSNHPEFSVGTIVEGRFGWQHHAVSNGAGVQRVNPKLGGPENALGIGGLPGFTAYVGLNVAGGVKSGQTFLVSGAAGAVGSAAGALIHARGGRVVGIAGGEAKCRYLVDQIGYDVAVDRHAPDFMEQLAKALPTGADVYFDNVGGPLLASVVPLLARGGLVLICGLMAQYQGDAESGVDHLPDVLRAVMFNSLRFQGFTQVGRDALRPAFEAELAELVASGRMKVAMHIEDGIERLPHAMAGLFDNSVTGKVVVRVGEISR</sequence>
<proteinExistence type="predicted"/>
<dbReference type="Pfam" id="PF16884">
    <property type="entry name" value="ADH_N_2"/>
    <property type="match status" value="1"/>
</dbReference>
<dbReference type="RefSeq" id="WP_188445109.1">
    <property type="nucleotide sequence ID" value="NZ_BMDW01000002.1"/>
</dbReference>
<dbReference type="InterPro" id="IPR036291">
    <property type="entry name" value="NAD(P)-bd_dom_sf"/>
</dbReference>
<dbReference type="PANTHER" id="PTHR43205">
    <property type="entry name" value="PROSTAGLANDIN REDUCTASE"/>
    <property type="match status" value="1"/>
</dbReference>
<keyword evidence="1" id="KW-0560">Oxidoreductase</keyword>
<dbReference type="EMBL" id="BMDW01000002">
    <property type="protein sequence ID" value="GGA36887.1"/>
    <property type="molecule type" value="Genomic_DNA"/>
</dbReference>
<dbReference type="InterPro" id="IPR045010">
    <property type="entry name" value="MDR_fam"/>
</dbReference>
<comment type="caution">
    <text evidence="3">The sequence shown here is derived from an EMBL/GenBank/DDBJ whole genome shotgun (WGS) entry which is preliminary data.</text>
</comment>
<dbReference type="InterPro" id="IPR013149">
    <property type="entry name" value="ADH-like_C"/>
</dbReference>
<dbReference type="Pfam" id="PF00107">
    <property type="entry name" value="ADH_zinc_N"/>
    <property type="match status" value="1"/>
</dbReference>
<reference evidence="4" key="1">
    <citation type="journal article" date="2019" name="Int. J. Syst. Evol. Microbiol.">
        <title>The Global Catalogue of Microorganisms (GCM) 10K type strain sequencing project: providing services to taxonomists for standard genome sequencing and annotation.</title>
        <authorList>
            <consortium name="The Broad Institute Genomics Platform"/>
            <consortium name="The Broad Institute Genome Sequencing Center for Infectious Disease"/>
            <person name="Wu L."/>
            <person name="Ma J."/>
        </authorList>
    </citation>
    <scope>NUCLEOTIDE SEQUENCE [LARGE SCALE GENOMIC DNA]</scope>
    <source>
        <strain evidence="4">CGMCC 1.10106</strain>
    </source>
</reference>
<evidence type="ECO:0000256" key="1">
    <source>
        <dbReference type="ARBA" id="ARBA00023002"/>
    </source>
</evidence>
<dbReference type="PANTHER" id="PTHR43205:SF7">
    <property type="entry name" value="PROSTAGLANDIN REDUCTASE 1"/>
    <property type="match status" value="1"/>
</dbReference>
<evidence type="ECO:0000259" key="2">
    <source>
        <dbReference type="SMART" id="SM00829"/>
    </source>
</evidence>
<dbReference type="Gene3D" id="3.90.180.10">
    <property type="entry name" value="Medium-chain alcohol dehydrogenases, catalytic domain"/>
    <property type="match status" value="1"/>
</dbReference>